<feature type="domain" description="EGF-like" evidence="11">
    <location>
        <begin position="381"/>
        <end position="420"/>
    </location>
</feature>
<dbReference type="Gene3D" id="2.10.25.10">
    <property type="entry name" value="Laminin"/>
    <property type="match status" value="3"/>
</dbReference>
<dbReference type="FunFam" id="2.10.25.10:FF:000240">
    <property type="entry name" value="Vitamin K-dependent protein S"/>
    <property type="match status" value="1"/>
</dbReference>
<dbReference type="PROSITE" id="PS50026">
    <property type="entry name" value="EGF_3"/>
    <property type="match status" value="1"/>
</dbReference>
<dbReference type="InterPro" id="IPR000152">
    <property type="entry name" value="EGF-type_Asp/Asn_hydroxyl_site"/>
</dbReference>
<dbReference type="SMART" id="SM00179">
    <property type="entry name" value="EGF_CA"/>
    <property type="match status" value="3"/>
</dbReference>
<keyword evidence="7" id="KW-0325">Glycoprotein</keyword>
<dbReference type="FunFam" id="2.10.25.10:FF:000005">
    <property type="entry name" value="Fibrillin 2"/>
    <property type="match status" value="1"/>
</dbReference>
<evidence type="ECO:0000256" key="4">
    <source>
        <dbReference type="ARBA" id="ARBA00022729"/>
    </source>
</evidence>
<dbReference type="SUPFAM" id="SSF57196">
    <property type="entry name" value="EGF/Laminin"/>
    <property type="match status" value="1"/>
</dbReference>
<feature type="compositionally biased region" description="Basic and acidic residues" evidence="10">
    <location>
        <begin position="67"/>
        <end position="78"/>
    </location>
</feature>
<protein>
    <submittedName>
        <fullName evidence="15">CSON011141 protein</fullName>
    </submittedName>
</protein>
<dbReference type="GO" id="GO:0005576">
    <property type="term" value="C:extracellular region"/>
    <property type="evidence" value="ECO:0007669"/>
    <property type="project" value="UniProtKB-SubCell"/>
</dbReference>
<dbReference type="PROSITE" id="PS01187">
    <property type="entry name" value="EGF_CA"/>
    <property type="match status" value="2"/>
</dbReference>
<accession>A0A336M2Z5</accession>
<dbReference type="VEuPathDB" id="VectorBase:CSON011141"/>
<keyword evidence="9" id="KW-0768">Sushi</keyword>
<feature type="region of interest" description="Disordered" evidence="10">
    <location>
        <begin position="141"/>
        <end position="161"/>
    </location>
</feature>
<dbReference type="SMART" id="SM00181">
    <property type="entry name" value="EGF"/>
    <property type="match status" value="4"/>
</dbReference>
<dbReference type="GO" id="GO:0005509">
    <property type="term" value="F:calcium ion binding"/>
    <property type="evidence" value="ECO:0007669"/>
    <property type="project" value="InterPro"/>
</dbReference>
<dbReference type="Pfam" id="PF14670">
    <property type="entry name" value="FXa_inhibition"/>
    <property type="match status" value="1"/>
</dbReference>
<dbReference type="InterPro" id="IPR000436">
    <property type="entry name" value="Sushi_SCR_CCP_dom"/>
</dbReference>
<evidence type="ECO:0000259" key="13">
    <source>
        <dbReference type="PROSITE" id="PS50923"/>
    </source>
</evidence>
<evidence type="ECO:0000256" key="7">
    <source>
        <dbReference type="ARBA" id="ARBA00023180"/>
    </source>
</evidence>
<keyword evidence="6" id="KW-1015">Disulfide bond</keyword>
<dbReference type="InterPro" id="IPR003410">
    <property type="entry name" value="HYR_dom"/>
</dbReference>
<dbReference type="Pfam" id="PF02494">
    <property type="entry name" value="HYR"/>
    <property type="match status" value="1"/>
</dbReference>
<evidence type="ECO:0000256" key="8">
    <source>
        <dbReference type="PROSITE-ProRule" id="PRU00076"/>
    </source>
</evidence>
<comment type="subcellular location">
    <subcellularLocation>
        <location evidence="1">Secreted</location>
    </subcellularLocation>
</comment>
<reference evidence="15" key="2">
    <citation type="submission" date="2018-07" db="EMBL/GenBank/DDBJ databases">
        <authorList>
            <person name="Quirk P.G."/>
            <person name="Krulwich T.A."/>
        </authorList>
    </citation>
    <scope>NUCLEOTIDE SEQUENCE</scope>
</reference>
<dbReference type="Pfam" id="PF00084">
    <property type="entry name" value="Sushi"/>
    <property type="match status" value="1"/>
</dbReference>
<dbReference type="CDD" id="cd00033">
    <property type="entry name" value="CCP"/>
    <property type="match status" value="1"/>
</dbReference>
<dbReference type="PANTHER" id="PTHR47333">
    <property type="entry name" value="VON WILLEBRAND FACTOR C AND EGF DOMAIN-CONTAINING PROTEIN"/>
    <property type="match status" value="1"/>
</dbReference>
<dbReference type="InterPro" id="IPR001881">
    <property type="entry name" value="EGF-like_Ca-bd_dom"/>
</dbReference>
<dbReference type="PANTHER" id="PTHR47333:SF4">
    <property type="entry name" value="EGF-LIKE DOMAIN-CONTAINING PROTEIN"/>
    <property type="match status" value="1"/>
</dbReference>
<sequence length="805" mass="91645">MRRSQNKNHHHHNHNQQHKHVKDELVTVTAMPVNHNHQPHTKKSRNKNHNKHFKKPHKHETWGQLKKSHDEEKNKFLLDDNNSNNNDGMDKFAETSKKNHNEEELERDREKSKFEFDLPNKDYIEFDKVMQNSDDVKFELNKEQQDDDDDTENEDDNDEVDDKIIQKHKISDQFSSISSDIFDGNAQIEEKRQHHQESAHKGSKLLENRHKINDEASGKNNKQKTTKSQHGHKTIKGDMSCMRDENFIPAPAIENADIKYFRNDIYGVENSFLEAEYHCHKGYKLVSLSLAAQENKEKAFSDSGSNREVLLVTNTTNLMCHNEEWIGNFIPKCVKIKGKNLDKLCMPDNKCEQMCFMRNHTSVEQCTCFKGFRMVDNACVDINECTENTNNCEHQCINTIGSYTCRCMPGFEFNGKHKCQDINECTQYGNTKGPCQDKCINLPGTYKCTCDNIPGTQLSTDGHSCVVISSTSTNNIAISEQTLSSSATVISVCPRGYYFNYTNDECEDFDECSVNNGGCKDICTNTDGSFYCSCQSGYIFGPDNKTCVVNNITSDITCPPLIPPKHGYLECSRPLDESRHHIANFPGSQCVLRCPNGFRVMGRYSQICGNDGQWQGSDDGACIRYPKPKLTCPKNMVLETPPNDTRVVMPLPRPTTDVSWTNDITISPNYVKDLNLVLSSGIENITYIATHPISRLRVSCQFSINVLDGMPPVVKFCPETQHYTVAKHHETIKVSWIEPIFEDNIKVTSISKSNEPGNQLGLGTHLITYEAKDAVGFTSRCTFKIVINAPKRQILPLLYSKFYYL</sequence>
<evidence type="ECO:0000256" key="1">
    <source>
        <dbReference type="ARBA" id="ARBA00004613"/>
    </source>
</evidence>
<feature type="compositionally biased region" description="Basic residues" evidence="10">
    <location>
        <begin position="1"/>
        <end position="20"/>
    </location>
</feature>
<dbReference type="InterPro" id="IPR009030">
    <property type="entry name" value="Growth_fac_rcpt_cys_sf"/>
</dbReference>
<dbReference type="InterPro" id="IPR000742">
    <property type="entry name" value="EGF"/>
</dbReference>
<dbReference type="Pfam" id="PF07645">
    <property type="entry name" value="EGF_CA"/>
    <property type="match status" value="2"/>
</dbReference>
<dbReference type="SUPFAM" id="SSF57184">
    <property type="entry name" value="Growth factor receptor domain"/>
    <property type="match status" value="2"/>
</dbReference>
<dbReference type="PROSITE" id="PS50923">
    <property type="entry name" value="SUSHI"/>
    <property type="match status" value="1"/>
</dbReference>
<keyword evidence="4" id="KW-0732">Signal</keyword>
<feature type="compositionally biased region" description="Basic residues" evidence="10">
    <location>
        <begin position="37"/>
        <end position="58"/>
    </location>
</feature>
<evidence type="ECO:0000256" key="10">
    <source>
        <dbReference type="SAM" id="MobiDB-lite"/>
    </source>
</evidence>
<feature type="domain" description="HYR" evidence="12">
    <location>
        <begin position="707"/>
        <end position="789"/>
    </location>
</feature>
<dbReference type="Gene3D" id="2.10.70.10">
    <property type="entry name" value="Complement Module, domain 1"/>
    <property type="match status" value="1"/>
</dbReference>
<keyword evidence="5" id="KW-0677">Repeat</keyword>
<evidence type="ECO:0000313" key="15">
    <source>
        <dbReference type="EMBL" id="SSX24636.1"/>
    </source>
</evidence>
<feature type="region of interest" description="Disordered" evidence="10">
    <location>
        <begin position="33"/>
        <end position="113"/>
    </location>
</feature>
<evidence type="ECO:0000256" key="3">
    <source>
        <dbReference type="ARBA" id="ARBA00022536"/>
    </source>
</evidence>
<gene>
    <name evidence="15" type="primary">CSON011141</name>
</gene>
<reference evidence="14" key="1">
    <citation type="submission" date="2018-04" db="EMBL/GenBank/DDBJ databases">
        <authorList>
            <person name="Go L.Y."/>
            <person name="Mitchell J.A."/>
        </authorList>
    </citation>
    <scope>NUCLEOTIDE SEQUENCE</scope>
    <source>
        <tissue evidence="14">Whole organism</tissue>
    </source>
</reference>
<dbReference type="CDD" id="cd00054">
    <property type="entry name" value="EGF_CA"/>
    <property type="match status" value="2"/>
</dbReference>
<feature type="compositionally biased region" description="Basic residues" evidence="10">
    <location>
        <begin position="221"/>
        <end position="234"/>
    </location>
</feature>
<evidence type="ECO:0000256" key="6">
    <source>
        <dbReference type="ARBA" id="ARBA00023157"/>
    </source>
</evidence>
<evidence type="ECO:0000256" key="9">
    <source>
        <dbReference type="PROSITE-ProRule" id="PRU00302"/>
    </source>
</evidence>
<evidence type="ECO:0000313" key="14">
    <source>
        <dbReference type="EMBL" id="SSX04271.1"/>
    </source>
</evidence>
<feature type="compositionally biased region" description="Basic and acidic residues" evidence="10">
    <location>
        <begin position="88"/>
        <end position="113"/>
    </location>
</feature>
<dbReference type="InterPro" id="IPR018097">
    <property type="entry name" value="EGF_Ca-bd_CS"/>
</dbReference>
<dbReference type="PROSITE" id="PS50825">
    <property type="entry name" value="HYR"/>
    <property type="match status" value="1"/>
</dbReference>
<dbReference type="PROSITE" id="PS00010">
    <property type="entry name" value="ASX_HYDROXYL"/>
    <property type="match status" value="2"/>
</dbReference>
<dbReference type="SMART" id="SM00032">
    <property type="entry name" value="CCP"/>
    <property type="match status" value="1"/>
</dbReference>
<evidence type="ECO:0000259" key="12">
    <source>
        <dbReference type="PROSITE" id="PS50825"/>
    </source>
</evidence>
<dbReference type="EMBL" id="UFQT01000473">
    <property type="protein sequence ID" value="SSX24636.1"/>
    <property type="molecule type" value="Genomic_DNA"/>
</dbReference>
<dbReference type="AlphaFoldDB" id="A0A336M2Z5"/>
<evidence type="ECO:0000256" key="5">
    <source>
        <dbReference type="ARBA" id="ARBA00022737"/>
    </source>
</evidence>
<name>A0A336M2Z5_CULSO</name>
<dbReference type="PROSITE" id="PS01186">
    <property type="entry name" value="EGF_2"/>
    <property type="match status" value="2"/>
</dbReference>
<feature type="compositionally biased region" description="Acidic residues" evidence="10">
    <location>
        <begin position="145"/>
        <end position="161"/>
    </location>
</feature>
<keyword evidence="2" id="KW-0964">Secreted</keyword>
<organism evidence="15">
    <name type="scientific">Culicoides sonorensis</name>
    <name type="common">Biting midge</name>
    <dbReference type="NCBI Taxonomy" id="179676"/>
    <lineage>
        <taxon>Eukaryota</taxon>
        <taxon>Metazoa</taxon>
        <taxon>Ecdysozoa</taxon>
        <taxon>Arthropoda</taxon>
        <taxon>Hexapoda</taxon>
        <taxon>Insecta</taxon>
        <taxon>Pterygota</taxon>
        <taxon>Neoptera</taxon>
        <taxon>Endopterygota</taxon>
        <taxon>Diptera</taxon>
        <taxon>Nematocera</taxon>
        <taxon>Chironomoidea</taxon>
        <taxon>Ceratopogonidae</taxon>
        <taxon>Ceratopogoninae</taxon>
        <taxon>Culicoides</taxon>
        <taxon>Monoculicoides</taxon>
    </lineage>
</organism>
<keyword evidence="3 8" id="KW-0245">EGF-like domain</keyword>
<proteinExistence type="predicted"/>
<dbReference type="EMBL" id="UFQS01000473">
    <property type="protein sequence ID" value="SSX04271.1"/>
    <property type="molecule type" value="Genomic_DNA"/>
</dbReference>
<evidence type="ECO:0000256" key="2">
    <source>
        <dbReference type="ARBA" id="ARBA00022525"/>
    </source>
</evidence>
<dbReference type="InterPro" id="IPR052080">
    <property type="entry name" value="vWF_C/EGF_Fibrillin"/>
</dbReference>
<feature type="region of interest" description="Disordered" evidence="10">
    <location>
        <begin position="1"/>
        <end position="21"/>
    </location>
</feature>
<evidence type="ECO:0000259" key="11">
    <source>
        <dbReference type="PROSITE" id="PS50026"/>
    </source>
</evidence>
<feature type="domain" description="Sushi" evidence="13">
    <location>
        <begin position="569"/>
        <end position="624"/>
    </location>
</feature>
<dbReference type="InterPro" id="IPR049883">
    <property type="entry name" value="NOTCH1_EGF-like"/>
</dbReference>
<comment type="caution">
    <text evidence="8">Lacks conserved residue(s) required for the propagation of feature annotation.</text>
</comment>
<dbReference type="OMA" id="ANGEANC"/>
<feature type="region of interest" description="Disordered" evidence="10">
    <location>
        <begin position="213"/>
        <end position="236"/>
    </location>
</feature>